<dbReference type="EMBL" id="SWOV01000011">
    <property type="protein sequence ID" value="NFF87467.1"/>
    <property type="molecule type" value="Genomic_DNA"/>
</dbReference>
<dbReference type="RefSeq" id="WP_053342217.1">
    <property type="nucleotide sequence ID" value="NZ_LFPA01000102.1"/>
</dbReference>
<keyword evidence="1" id="KW-1133">Transmembrane helix</keyword>
<feature type="transmembrane region" description="Helical" evidence="1">
    <location>
        <begin position="156"/>
        <end position="176"/>
    </location>
</feature>
<sequence length="266" mass="30340">MKAYFKLELKKNIISLRTLISILIILVTFIIPYLEELKFPYPGLDGVDYFIRIHQFSYISFVGPVVAGVIYSTSIIKDKESGFINKLLEVIDIKTYFKVKLAVNALINSVVFVVSYTIFILYLIMNFGINNDVGENINNGAFIIRALIGVYQTSKISYISIILLLTEISAVAFSTFMLGITTVIGRRLTAYIVPIFYVILTGIFFEIWLLNSVIDFNVIKMFDLTENNFINNLGVIVYDLMLTLLGMGLLYKFSYKRSVLYLSHEI</sequence>
<name>A0A0M1M6Y2_CLOBO</name>
<evidence type="ECO:0000313" key="3">
    <source>
        <dbReference type="EMBL" id="NFN34767.1"/>
    </source>
</evidence>
<feature type="transmembrane region" description="Helical" evidence="1">
    <location>
        <begin position="229"/>
        <end position="251"/>
    </location>
</feature>
<evidence type="ECO:0000313" key="5">
    <source>
        <dbReference type="Proteomes" id="UP000476820"/>
    </source>
</evidence>
<reference evidence="4 5" key="1">
    <citation type="submission" date="2019-04" db="EMBL/GenBank/DDBJ databases">
        <title>Genome sequencing of Clostridium botulinum Groups I-IV and Clostridium butyricum.</title>
        <authorList>
            <person name="Brunt J."/>
            <person name="Van Vliet A.H.M."/>
            <person name="Stringer S.C."/>
            <person name="Carter A.T."/>
            <person name="Peck M.W."/>
        </authorList>
    </citation>
    <scope>NUCLEOTIDE SEQUENCE [LARGE SCALE GENOMIC DNA]</scope>
    <source>
        <strain evidence="2 5">1605</strain>
        <strain evidence="3 4">CB-K-33E</strain>
    </source>
</reference>
<dbReference type="Proteomes" id="UP000473681">
    <property type="component" value="Unassembled WGS sequence"/>
</dbReference>
<feature type="transmembrane region" description="Helical" evidence="1">
    <location>
        <begin position="12"/>
        <end position="33"/>
    </location>
</feature>
<accession>A0A0M1M6Y2</accession>
<protein>
    <submittedName>
        <fullName evidence="2">Uncharacterized protein</fullName>
    </submittedName>
</protein>
<keyword evidence="1" id="KW-0472">Membrane</keyword>
<dbReference type="AlphaFoldDB" id="A0A0M1M6Y2"/>
<organism evidence="2 5">
    <name type="scientific">Clostridium botulinum</name>
    <dbReference type="NCBI Taxonomy" id="1491"/>
    <lineage>
        <taxon>Bacteria</taxon>
        <taxon>Bacillati</taxon>
        <taxon>Bacillota</taxon>
        <taxon>Clostridia</taxon>
        <taxon>Eubacteriales</taxon>
        <taxon>Clostridiaceae</taxon>
        <taxon>Clostridium</taxon>
    </lineage>
</organism>
<gene>
    <name evidence="2" type="ORF">FC774_06230</name>
    <name evidence="3" type="ORF">FDB51_06385</name>
</gene>
<comment type="caution">
    <text evidence="2">The sequence shown here is derived from an EMBL/GenBank/DDBJ whole genome shotgun (WGS) entry which is preliminary data.</text>
</comment>
<evidence type="ECO:0000256" key="1">
    <source>
        <dbReference type="SAM" id="Phobius"/>
    </source>
</evidence>
<dbReference type="EMBL" id="SWVK01000006">
    <property type="protein sequence ID" value="NFN34767.1"/>
    <property type="molecule type" value="Genomic_DNA"/>
</dbReference>
<proteinExistence type="predicted"/>
<evidence type="ECO:0000313" key="4">
    <source>
        <dbReference type="Proteomes" id="UP000473681"/>
    </source>
</evidence>
<feature type="transmembrane region" description="Helical" evidence="1">
    <location>
        <begin position="101"/>
        <end position="125"/>
    </location>
</feature>
<evidence type="ECO:0000313" key="2">
    <source>
        <dbReference type="EMBL" id="NFF87467.1"/>
    </source>
</evidence>
<feature type="transmembrane region" description="Helical" evidence="1">
    <location>
        <begin position="53"/>
        <end position="76"/>
    </location>
</feature>
<keyword evidence="1" id="KW-0812">Transmembrane</keyword>
<dbReference type="Proteomes" id="UP000476820">
    <property type="component" value="Unassembled WGS sequence"/>
</dbReference>
<feature type="transmembrane region" description="Helical" evidence="1">
    <location>
        <begin position="188"/>
        <end position="209"/>
    </location>
</feature>
<dbReference type="OrthoDB" id="1904787at2"/>